<feature type="transmembrane region" description="Helical" evidence="1">
    <location>
        <begin position="313"/>
        <end position="332"/>
    </location>
</feature>
<keyword evidence="5" id="KW-1185">Reference proteome</keyword>
<gene>
    <name evidence="3" type="ORF">FGL85_02695</name>
    <name evidence="2" type="ORF">P1N92_06305</name>
</gene>
<evidence type="ECO:0000313" key="4">
    <source>
        <dbReference type="Proteomes" id="UP000321296"/>
    </source>
</evidence>
<feature type="transmembrane region" description="Helical" evidence="1">
    <location>
        <begin position="198"/>
        <end position="220"/>
    </location>
</feature>
<dbReference type="GeneID" id="64343758"/>
<reference evidence="2 5" key="2">
    <citation type="submission" date="2023-02" db="EMBL/GenBank/DDBJ databases">
        <title>Antimicrobial susceptibility testing and tentative epidemiological cut-off values for Lactobacillaceae family species intended for ingestion.</title>
        <authorList>
            <person name="Noehr-Meldgaard K."/>
            <person name="Struve C."/>
            <person name="Ingmer H."/>
            <person name="Koza A."/>
            <person name="Al-Nakeeb K."/>
            <person name="Agersoe Y."/>
        </authorList>
    </citation>
    <scope>NUCLEOTIDE SEQUENCE [LARGE SCALE GENOMIC DNA]</scope>
    <source>
        <strain evidence="2 5">DSM 20193</strain>
    </source>
</reference>
<proteinExistence type="predicted"/>
<evidence type="ECO:0000313" key="5">
    <source>
        <dbReference type="Proteomes" id="UP001529201"/>
    </source>
</evidence>
<sequence>MKIGRFQKNEIRLLSGYYLMLILIDSTMYSAFTMMILSYFSNQLKLLILGIESLVAIFIFIDTNRKKKMLVGLKLQDYIYLGEFGLILFLCFPNSIFIKCFSYAIVTLSTSLLVLDISKSIIIQQSQFEIGFMKLANLKTFATLIGFGIGGILNAQFIPSLIILIMIVFAVSLILVNRFSKVDSHKSLTISIGKIEDIFTVFVLGILTANTSVWVPIVAVSLQHQYVHLTVIAFVLPGVLTLILMRWLIKVPTVIILILFVVQSLIMIIGFINQSAIVQTFCLAFIVPTSLSISVHLRSQFFKKNTIFDLKSLIQLLSVNSNTVLFVLAILSIIVPNIGIYLLLVNMVSMIILVIKSQKEKL</sequence>
<reference evidence="3 4" key="1">
    <citation type="submission" date="2019-06" db="EMBL/GenBank/DDBJ databases">
        <title>Genome analyses of bacteria isolated from kimchi.</title>
        <authorList>
            <person name="Lee S."/>
            <person name="Ahn S."/>
            <person name="Roh S."/>
        </authorList>
    </citation>
    <scope>NUCLEOTIDE SEQUENCE [LARGE SCALE GENOMIC DNA]</scope>
    <source>
        <strain evidence="3 4">CBA3630</strain>
    </source>
</reference>
<feature type="transmembrane region" description="Helical" evidence="1">
    <location>
        <begin position="251"/>
        <end position="272"/>
    </location>
</feature>
<keyword evidence="1" id="KW-0812">Transmembrane</keyword>
<evidence type="ECO:0000313" key="2">
    <source>
        <dbReference type="EMBL" id="MDG9733729.1"/>
    </source>
</evidence>
<feature type="transmembrane region" description="Helical" evidence="1">
    <location>
        <begin position="278"/>
        <end position="297"/>
    </location>
</feature>
<organism evidence="3 4">
    <name type="scientific">Leuconostoc pseudomesenteroides</name>
    <dbReference type="NCBI Taxonomy" id="33968"/>
    <lineage>
        <taxon>Bacteria</taxon>
        <taxon>Bacillati</taxon>
        <taxon>Bacillota</taxon>
        <taxon>Bacilli</taxon>
        <taxon>Lactobacillales</taxon>
        <taxon>Lactobacillaceae</taxon>
        <taxon>Leuconostoc</taxon>
    </lineage>
</organism>
<keyword evidence="1" id="KW-0472">Membrane</keyword>
<dbReference type="EMBL" id="CP042383">
    <property type="protein sequence ID" value="QEA41490.1"/>
    <property type="molecule type" value="Genomic_DNA"/>
</dbReference>
<dbReference type="Proteomes" id="UP001529201">
    <property type="component" value="Unassembled WGS sequence"/>
</dbReference>
<feature type="transmembrane region" description="Helical" evidence="1">
    <location>
        <begin position="226"/>
        <end position="244"/>
    </location>
</feature>
<feature type="transmembrane region" description="Helical" evidence="1">
    <location>
        <begin position="46"/>
        <end position="63"/>
    </location>
</feature>
<feature type="transmembrane region" description="Helical" evidence="1">
    <location>
        <begin position="338"/>
        <end position="355"/>
    </location>
</feature>
<evidence type="ECO:0000256" key="1">
    <source>
        <dbReference type="SAM" id="Phobius"/>
    </source>
</evidence>
<protein>
    <recommendedName>
        <fullName evidence="6">MFS transporter</fullName>
    </recommendedName>
</protein>
<dbReference type="Proteomes" id="UP000321296">
    <property type="component" value="Chromosome"/>
</dbReference>
<feature type="transmembrane region" description="Helical" evidence="1">
    <location>
        <begin position="16"/>
        <end position="40"/>
    </location>
</feature>
<feature type="transmembrane region" description="Helical" evidence="1">
    <location>
        <begin position="158"/>
        <end position="177"/>
    </location>
</feature>
<keyword evidence="1" id="KW-1133">Transmembrane helix</keyword>
<dbReference type="AlphaFoldDB" id="A0A5B8T361"/>
<evidence type="ECO:0000313" key="3">
    <source>
        <dbReference type="EMBL" id="QEA41490.1"/>
    </source>
</evidence>
<accession>A0A5B8T361</accession>
<feature type="transmembrane region" description="Helical" evidence="1">
    <location>
        <begin position="75"/>
        <end position="97"/>
    </location>
</feature>
<name>A0A5B8T361_LEUPS</name>
<dbReference type="EMBL" id="JARGDN010000006">
    <property type="protein sequence ID" value="MDG9733729.1"/>
    <property type="molecule type" value="Genomic_DNA"/>
</dbReference>
<evidence type="ECO:0008006" key="6">
    <source>
        <dbReference type="Google" id="ProtNLM"/>
    </source>
</evidence>
<dbReference type="RefSeq" id="WP_010278751.1">
    <property type="nucleotide sequence ID" value="NZ_CP042383.1"/>
</dbReference>
<dbReference type="KEGG" id="lpse:FGL85_02695"/>